<evidence type="ECO:0000256" key="6">
    <source>
        <dbReference type="ARBA" id="ARBA00023163"/>
    </source>
</evidence>
<dbReference type="InterPro" id="IPR059106">
    <property type="entry name" value="WHD_MalT"/>
</dbReference>
<dbReference type="InterPro" id="IPR000792">
    <property type="entry name" value="Tscrpt_reg_LuxR_C"/>
</dbReference>
<evidence type="ECO:0000313" key="10">
    <source>
        <dbReference type="EMBL" id="MFM2486184.1"/>
    </source>
</evidence>
<comment type="similarity">
    <text evidence="8">Belongs to the MalT family.</text>
</comment>
<reference evidence="10 11" key="1">
    <citation type="journal article" date="2013" name="Int. J. Syst. Evol. Microbiol.">
        <title>Celerinatantimonas yamalensis sp. nov., a cold-adapted diazotrophic bacterium from a cold permafrost brine.</title>
        <authorList>
            <person name="Shcherbakova V."/>
            <person name="Chuvilskaya N."/>
            <person name="Rivkina E."/>
            <person name="Demidov N."/>
            <person name="Uchaeva V."/>
            <person name="Suetin S."/>
            <person name="Suzina N."/>
            <person name="Gilichinsky D."/>
        </authorList>
    </citation>
    <scope>NUCLEOTIDE SEQUENCE [LARGE SCALE GENOMIC DNA]</scope>
    <source>
        <strain evidence="10 11">C7</strain>
    </source>
</reference>
<dbReference type="Proteomes" id="UP001629953">
    <property type="component" value="Unassembled WGS sequence"/>
</dbReference>
<keyword evidence="1 8" id="KW-0547">Nucleotide-binding</keyword>
<proteinExistence type="inferred from homology"/>
<evidence type="ECO:0000256" key="5">
    <source>
        <dbReference type="ARBA" id="ARBA00023159"/>
    </source>
</evidence>
<comment type="activity regulation">
    <text evidence="8">Activated by ATP and maltotriose, which are both required for DNA binding.</text>
</comment>
<dbReference type="Gene3D" id="1.25.40.10">
    <property type="entry name" value="Tetratricopeptide repeat domain"/>
    <property type="match status" value="1"/>
</dbReference>
<dbReference type="PRINTS" id="PR00038">
    <property type="entry name" value="HTHLUXR"/>
</dbReference>
<dbReference type="PROSITE" id="PS50043">
    <property type="entry name" value="HTH_LUXR_2"/>
    <property type="match status" value="1"/>
</dbReference>
<comment type="subunit">
    <text evidence="8">Monomer in solution. Oligomerizes to an active state in the presence of the positive effectors ATP and maltotriose.</text>
</comment>
<evidence type="ECO:0000256" key="1">
    <source>
        <dbReference type="ARBA" id="ARBA00022741"/>
    </source>
</evidence>
<dbReference type="SUPFAM" id="SSF48452">
    <property type="entry name" value="TPR-like"/>
    <property type="match status" value="1"/>
</dbReference>
<evidence type="ECO:0000256" key="7">
    <source>
        <dbReference type="ARBA" id="ARBA00023277"/>
    </source>
</evidence>
<dbReference type="SUPFAM" id="SSF46894">
    <property type="entry name" value="C-terminal effector domain of the bipartite response regulators"/>
    <property type="match status" value="1"/>
</dbReference>
<dbReference type="Pfam" id="PF00196">
    <property type="entry name" value="GerE"/>
    <property type="match status" value="1"/>
</dbReference>
<evidence type="ECO:0000256" key="8">
    <source>
        <dbReference type="HAMAP-Rule" id="MF_01247"/>
    </source>
</evidence>
<dbReference type="Pfam" id="PF17874">
    <property type="entry name" value="TPR_MalT"/>
    <property type="match status" value="1"/>
</dbReference>
<comment type="caution">
    <text evidence="10">The sequence shown here is derived from an EMBL/GenBank/DDBJ whole genome shotgun (WGS) entry which is preliminary data.</text>
</comment>
<dbReference type="Pfam" id="PF25873">
    <property type="entry name" value="WHD_MalT"/>
    <property type="match status" value="1"/>
</dbReference>
<keyword evidence="2 8" id="KW-0067">ATP-binding</keyword>
<keyword evidence="11" id="KW-1185">Reference proteome</keyword>
<dbReference type="RefSeq" id="WP_408624468.1">
    <property type="nucleotide sequence ID" value="NZ_JBEQCT010000007.1"/>
</dbReference>
<evidence type="ECO:0000313" key="11">
    <source>
        <dbReference type="Proteomes" id="UP001629953"/>
    </source>
</evidence>
<keyword evidence="7 8" id="KW-0119">Carbohydrate metabolism</keyword>
<evidence type="ECO:0000259" key="9">
    <source>
        <dbReference type="PROSITE" id="PS50043"/>
    </source>
</evidence>
<dbReference type="SMART" id="SM00421">
    <property type="entry name" value="HTH_LUXR"/>
    <property type="match status" value="1"/>
</dbReference>
<keyword evidence="3 8" id="KW-0805">Transcription regulation</keyword>
<accession>A0ABW9G917</accession>
<keyword evidence="4 8" id="KW-0238">DNA-binding</keyword>
<name>A0ABW9G917_9GAMM</name>
<keyword evidence="5 8" id="KW-0010">Activator</keyword>
<dbReference type="EMBL" id="JBEQCT010000007">
    <property type="protein sequence ID" value="MFM2486184.1"/>
    <property type="molecule type" value="Genomic_DNA"/>
</dbReference>
<comment type="function">
    <text evidence="8">Positively regulates the transcription of the maltose regulon whose gene products are responsible for uptake and catabolism of malto-oligosaccharides. Specifically binds to the promoter region of its target genes, recognizing a short DNA motif called the MalT box.</text>
</comment>
<keyword evidence="6 8" id="KW-0804">Transcription</keyword>
<dbReference type="CDD" id="cd06170">
    <property type="entry name" value="LuxR_C_like"/>
    <property type="match status" value="1"/>
</dbReference>
<evidence type="ECO:0000256" key="3">
    <source>
        <dbReference type="ARBA" id="ARBA00023015"/>
    </source>
</evidence>
<dbReference type="PANTHER" id="PTHR44688:SF16">
    <property type="entry name" value="DNA-BINDING TRANSCRIPTIONAL ACTIVATOR DEVR_DOSR"/>
    <property type="match status" value="1"/>
</dbReference>
<gene>
    <name evidence="8 10" type="primary">malT</name>
    <name evidence="10" type="ORF">ABUE30_14115</name>
</gene>
<dbReference type="InterPro" id="IPR041617">
    <property type="entry name" value="TPR_MalT"/>
</dbReference>
<organism evidence="10 11">
    <name type="scientific">Celerinatantimonas yamalensis</name>
    <dbReference type="NCBI Taxonomy" id="559956"/>
    <lineage>
        <taxon>Bacteria</taxon>
        <taxon>Pseudomonadati</taxon>
        <taxon>Pseudomonadota</taxon>
        <taxon>Gammaproteobacteria</taxon>
        <taxon>Celerinatantimonadaceae</taxon>
        <taxon>Celerinatantimonas</taxon>
    </lineage>
</organism>
<dbReference type="InterPro" id="IPR023768">
    <property type="entry name" value="Tscrpt_reg_HTH_MalT"/>
</dbReference>
<dbReference type="Gene3D" id="1.10.10.10">
    <property type="entry name" value="Winged helix-like DNA-binding domain superfamily/Winged helix DNA-binding domain"/>
    <property type="match status" value="1"/>
</dbReference>
<dbReference type="PANTHER" id="PTHR44688">
    <property type="entry name" value="DNA-BINDING TRANSCRIPTIONAL ACTIVATOR DEVR_DOSR"/>
    <property type="match status" value="1"/>
</dbReference>
<dbReference type="HAMAP" id="MF_01247">
    <property type="entry name" value="HTH_type_MalT"/>
    <property type="match status" value="1"/>
</dbReference>
<dbReference type="InterPro" id="IPR016032">
    <property type="entry name" value="Sig_transdc_resp-reg_C-effctor"/>
</dbReference>
<sequence>MLLPSKLSRPKQLKNVVSRARLLHHLDEAARYQLVLVMGPAGYGKTTLVAQWAEKQDHIGWFTIDERDNQLDSFADYFIEAIQKATHGFCKRSSSLTQKNQYANLVGLFSQLIVELSQWSESVYMVIDDYHLIDNQYIHEAMQFLLKHQPDNLTLIILSRHLPSLGVANLRVREQLLEIDSQQLSFTHEEARQFFDYRLCGQVANEHSDRLCDEVSGWVTALQLIVISSHQTELSDERDGRALSGIQANHLSSYLNDEVLSWVDYKTRQFLLRCSILHSMNHYLINCVTEEEFGQQLLEHIERQGLFVQRIDDGEQWFCFHPLFANFLRQRCQWEYPDQLPKWHRYAAEGWLHLGYPSEAIYHALASHDQALLLSILEQYGWSLFHQSELQLLDKCMQALTDEQRMSRPSMLLLQAWLAQSQHRAGEVGKLLVDAKNHVLELKSDRELKGQFAAIHAQLSVNTGHLDEALQLAHQALDELNVNDYFNRIVAISVTAEVLHCQGQLDKALAMMRQCEQMAMEHGVFHNGLWSLIQQSEILIAKGMLQQAFDVQEQAFELIEAQHLHQLPLHEFVCRLRSQLLWSWGHLDDAEKAARKGLDVMTHYPPKQQLQCLAMLAKCALARGDLDNARTFLSRCENLLNRGDYHTDWVTNTDKARVIYWQMVDDKLAAQRWLDGNAPDDGADNHFLQGKWRNIARAHILLEQYTQAQTILSKLNECARQLQLTCDINRNLLLLNLLHDKQGLRAQAQDDLIEALNLACRTGFISHFVIEGEVMAKQLRQLLQLDVLEPLAMQRAQSILRQINQYYRHKFAHFDENFVTRLLEHPNVPELIRISPLTQREWQVLGLIYSGYSNEQIAQELNVAATTIKTHIRNLYQKLDVNHRREAVSQAHYFLEVMGYAS</sequence>
<feature type="domain" description="HTH luxR-type" evidence="9">
    <location>
        <begin position="830"/>
        <end position="895"/>
    </location>
</feature>
<dbReference type="InterPro" id="IPR036388">
    <property type="entry name" value="WH-like_DNA-bd_sf"/>
</dbReference>
<dbReference type="InterPro" id="IPR041664">
    <property type="entry name" value="AAA_16"/>
</dbReference>
<evidence type="ECO:0000256" key="4">
    <source>
        <dbReference type="ARBA" id="ARBA00023125"/>
    </source>
</evidence>
<dbReference type="SUPFAM" id="SSF52540">
    <property type="entry name" value="P-loop containing nucleoside triphosphate hydrolases"/>
    <property type="match status" value="1"/>
</dbReference>
<dbReference type="InterPro" id="IPR027417">
    <property type="entry name" value="P-loop_NTPase"/>
</dbReference>
<protein>
    <recommendedName>
        <fullName evidence="8">HTH-type transcriptional regulator MalT</fullName>
    </recommendedName>
    <alternativeName>
        <fullName evidence="8">ATP-dependent transcriptional activator MalT</fullName>
    </alternativeName>
</protein>
<evidence type="ECO:0000256" key="2">
    <source>
        <dbReference type="ARBA" id="ARBA00022840"/>
    </source>
</evidence>
<dbReference type="PROSITE" id="PS00622">
    <property type="entry name" value="HTH_LUXR_1"/>
    <property type="match status" value="1"/>
</dbReference>
<dbReference type="InterPro" id="IPR011990">
    <property type="entry name" value="TPR-like_helical_dom_sf"/>
</dbReference>
<dbReference type="NCBIfam" id="NF003420">
    <property type="entry name" value="PRK04841.1"/>
    <property type="match status" value="1"/>
</dbReference>
<feature type="binding site" evidence="8">
    <location>
        <begin position="39"/>
        <end position="46"/>
    </location>
    <ligand>
        <name>ATP</name>
        <dbReference type="ChEBI" id="CHEBI:30616"/>
    </ligand>
</feature>
<dbReference type="Pfam" id="PF13191">
    <property type="entry name" value="AAA_16"/>
    <property type="match status" value="1"/>
</dbReference>
<dbReference type="Gene3D" id="3.40.50.300">
    <property type="entry name" value="P-loop containing nucleotide triphosphate hydrolases"/>
    <property type="match status" value="1"/>
</dbReference>